<dbReference type="EMBL" id="LATX01000717">
    <property type="protein sequence ID" value="KTB45330.1"/>
    <property type="molecule type" value="Genomic_DNA"/>
</dbReference>
<name>A0A0W0G9T8_MONRR</name>
<comment type="caution">
    <text evidence="1">The sequence shown here is derived from an EMBL/GenBank/DDBJ whole genome shotgun (WGS) entry which is preliminary data.</text>
</comment>
<gene>
    <name evidence="1" type="ORF">WG66_2092</name>
</gene>
<reference evidence="1 2" key="1">
    <citation type="submission" date="2015-12" db="EMBL/GenBank/DDBJ databases">
        <title>Draft genome sequence of Moniliophthora roreri, the causal agent of frosty pod rot of cacao.</title>
        <authorList>
            <person name="Aime M.C."/>
            <person name="Diaz-Valderrama J.R."/>
            <person name="Kijpornyongpan T."/>
            <person name="Phillips-Mora W."/>
        </authorList>
    </citation>
    <scope>NUCLEOTIDE SEQUENCE [LARGE SCALE GENOMIC DNA]</scope>
    <source>
        <strain evidence="1 2">MCA 2952</strain>
    </source>
</reference>
<protein>
    <submittedName>
        <fullName evidence="1">Uncharacterized protein</fullName>
    </submittedName>
</protein>
<dbReference type="Proteomes" id="UP000054988">
    <property type="component" value="Unassembled WGS sequence"/>
</dbReference>
<evidence type="ECO:0000313" key="1">
    <source>
        <dbReference type="EMBL" id="KTB45330.1"/>
    </source>
</evidence>
<dbReference type="AlphaFoldDB" id="A0A0W0G9T8"/>
<sequence>MCRRLKEEREEISALSGIPNALEDLWAWIEFYDAPLKNCAIASCFLKENPHEERRTVLFVLLRHKGQFDLPVQRRFDVTAVCRFPFDQLSPGTRENRGTAERMGRVEQGNDYYGVQCFMVGATFNGELYQWPKFFSIDKETARANVLQRDWESLFRDYVKGGVKVKFCCGRLGGSLTEACCCGGWTHDKEKLEEFVEARESRNQ</sequence>
<evidence type="ECO:0000313" key="2">
    <source>
        <dbReference type="Proteomes" id="UP000054988"/>
    </source>
</evidence>
<proteinExistence type="predicted"/>
<accession>A0A0W0G9T8</accession>
<organism evidence="1 2">
    <name type="scientific">Moniliophthora roreri</name>
    <name type="common">Frosty pod rot fungus</name>
    <name type="synonym">Monilia roreri</name>
    <dbReference type="NCBI Taxonomy" id="221103"/>
    <lineage>
        <taxon>Eukaryota</taxon>
        <taxon>Fungi</taxon>
        <taxon>Dikarya</taxon>
        <taxon>Basidiomycota</taxon>
        <taxon>Agaricomycotina</taxon>
        <taxon>Agaricomycetes</taxon>
        <taxon>Agaricomycetidae</taxon>
        <taxon>Agaricales</taxon>
        <taxon>Marasmiineae</taxon>
        <taxon>Marasmiaceae</taxon>
        <taxon>Moniliophthora</taxon>
    </lineage>
</organism>